<evidence type="ECO:0000256" key="3">
    <source>
        <dbReference type="ARBA" id="ARBA00011424"/>
    </source>
</evidence>
<dbReference type="NCBIfam" id="NF001452">
    <property type="entry name" value="PRK00311.1"/>
    <property type="match status" value="1"/>
</dbReference>
<sequence length="264" mass="28185">MAVTINTLRDYKQKGEAFAVLTAYDATFAHAVSEAGVDVILIGDSLGMVLQGHDSTLPVTMEQMAYHVRSVAAGNKGALVMADMPFMSYGTTESALTNAAELMRAGAHMVKLEGTDWMADTITALSERGIPVCAHLGLTPQFVNKFGGYKVQGREEHAAEQMIEHACMLERAGADVILLECVPAPLAARITQAVKAPVIGIGAGSDTDGQVLVLHDMLGVTPGRKPRFVKNFLAENGSIQGALEAYVNAVRQREFPGQEHTFEA</sequence>
<evidence type="ECO:0000313" key="12">
    <source>
        <dbReference type="EMBL" id="SDW91606.1"/>
    </source>
</evidence>
<dbReference type="GO" id="GO:0003864">
    <property type="term" value="F:3-methyl-2-oxobutanoate hydroxymethyltransferase activity"/>
    <property type="evidence" value="ECO:0007669"/>
    <property type="project" value="UniProtKB-UniRule"/>
</dbReference>
<comment type="function">
    <text evidence="7 8">Catalyzes the reversible reaction in which hydroxymethyl group from 5,10-methylenetetrahydrofolate is transferred onto alpha-ketoisovalerate to form ketopantoate.</text>
</comment>
<dbReference type="UniPathway" id="UPA00028">
    <property type="reaction ID" value="UER00003"/>
</dbReference>
<evidence type="ECO:0000313" key="13">
    <source>
        <dbReference type="Proteomes" id="UP000199675"/>
    </source>
</evidence>
<comment type="subunit">
    <text evidence="3 8">Homodecamer; pentamer of dimers.</text>
</comment>
<name>A0A1H2XFS2_9GAMM</name>
<dbReference type="GO" id="GO:0008168">
    <property type="term" value="F:methyltransferase activity"/>
    <property type="evidence" value="ECO:0007669"/>
    <property type="project" value="UniProtKB-KW"/>
</dbReference>
<keyword evidence="5 8" id="KW-0808">Transferase</keyword>
<comment type="similarity">
    <text evidence="2 8">Belongs to the PanB family.</text>
</comment>
<accession>A0A1H2XFS2</accession>
<evidence type="ECO:0000256" key="7">
    <source>
        <dbReference type="ARBA" id="ARBA00056497"/>
    </source>
</evidence>
<feature type="binding site" evidence="8 10">
    <location>
        <position position="83"/>
    </location>
    <ligand>
        <name>3-methyl-2-oxobutanoate</name>
        <dbReference type="ChEBI" id="CHEBI:11851"/>
    </ligand>
</feature>
<dbReference type="PIRSF" id="PIRSF000388">
    <property type="entry name" value="Pantoate_hydroxy_MeTrfase"/>
    <property type="match status" value="1"/>
</dbReference>
<keyword evidence="8 11" id="KW-0460">Magnesium</keyword>
<dbReference type="Gene3D" id="3.20.20.60">
    <property type="entry name" value="Phosphoenolpyruvate-binding domains"/>
    <property type="match status" value="1"/>
</dbReference>
<dbReference type="RefSeq" id="WP_091812613.1">
    <property type="nucleotide sequence ID" value="NZ_FNNE01000005.1"/>
</dbReference>
<evidence type="ECO:0000256" key="9">
    <source>
        <dbReference type="PIRSR" id="PIRSR000388-1"/>
    </source>
</evidence>
<feature type="binding site" evidence="8 11">
    <location>
        <position position="44"/>
    </location>
    <ligand>
        <name>Mg(2+)</name>
        <dbReference type="ChEBI" id="CHEBI:18420"/>
    </ligand>
</feature>
<dbReference type="InterPro" id="IPR040442">
    <property type="entry name" value="Pyrv_kinase-like_dom_sf"/>
</dbReference>
<keyword evidence="4 8" id="KW-0566">Pantothenate biosynthesis</keyword>
<dbReference type="FunFam" id="3.20.20.60:FF:000003">
    <property type="entry name" value="3-methyl-2-oxobutanoate hydroxymethyltransferase"/>
    <property type="match status" value="1"/>
</dbReference>
<dbReference type="InterPro" id="IPR015813">
    <property type="entry name" value="Pyrv/PenolPyrv_kinase-like_dom"/>
</dbReference>
<dbReference type="NCBIfam" id="TIGR00222">
    <property type="entry name" value="panB"/>
    <property type="match status" value="1"/>
</dbReference>
<evidence type="ECO:0000256" key="10">
    <source>
        <dbReference type="PIRSR" id="PIRSR000388-2"/>
    </source>
</evidence>
<dbReference type="InterPro" id="IPR003700">
    <property type="entry name" value="Pantoate_hydroxy_MeTrfase"/>
</dbReference>
<dbReference type="PANTHER" id="PTHR20881">
    <property type="entry name" value="3-METHYL-2-OXOBUTANOATE HYDROXYMETHYLTRANSFERASE"/>
    <property type="match status" value="1"/>
</dbReference>
<comment type="catalytic activity">
    <reaction evidence="8">
        <text>(6R)-5,10-methylene-5,6,7,8-tetrahydrofolate + 3-methyl-2-oxobutanoate + H2O = 2-dehydropantoate + (6S)-5,6,7,8-tetrahydrofolate</text>
        <dbReference type="Rhea" id="RHEA:11824"/>
        <dbReference type="ChEBI" id="CHEBI:11561"/>
        <dbReference type="ChEBI" id="CHEBI:11851"/>
        <dbReference type="ChEBI" id="CHEBI:15377"/>
        <dbReference type="ChEBI" id="CHEBI:15636"/>
        <dbReference type="ChEBI" id="CHEBI:57453"/>
        <dbReference type="EC" id="2.1.2.11"/>
    </reaction>
</comment>
<dbReference type="OrthoDB" id="9781789at2"/>
<keyword evidence="12" id="KW-0489">Methyltransferase</keyword>
<dbReference type="AlphaFoldDB" id="A0A1H2XFS2"/>
<dbReference type="GO" id="GO:0015940">
    <property type="term" value="P:pantothenate biosynthetic process"/>
    <property type="evidence" value="ECO:0007669"/>
    <property type="project" value="UniProtKB-UniRule"/>
</dbReference>
<gene>
    <name evidence="8" type="primary">panB</name>
    <name evidence="12" type="ORF">SAMN04487960_10529</name>
</gene>
<evidence type="ECO:0000256" key="2">
    <source>
        <dbReference type="ARBA" id="ARBA00008676"/>
    </source>
</evidence>
<dbReference type="EC" id="2.1.2.11" evidence="8"/>
<dbReference type="STRING" id="488533.SAMN04487960_10529"/>
<keyword evidence="8" id="KW-0963">Cytoplasm</keyword>
<dbReference type="Pfam" id="PF02548">
    <property type="entry name" value="Pantoate_transf"/>
    <property type="match status" value="1"/>
</dbReference>
<dbReference type="HAMAP" id="MF_00156">
    <property type="entry name" value="PanB"/>
    <property type="match status" value="1"/>
</dbReference>
<dbReference type="CDD" id="cd06557">
    <property type="entry name" value="KPHMT-like"/>
    <property type="match status" value="1"/>
</dbReference>
<dbReference type="GO" id="GO:0032259">
    <property type="term" value="P:methylation"/>
    <property type="evidence" value="ECO:0007669"/>
    <property type="project" value="UniProtKB-KW"/>
</dbReference>
<feature type="binding site" evidence="8 11">
    <location>
        <position position="83"/>
    </location>
    <ligand>
        <name>Mg(2+)</name>
        <dbReference type="ChEBI" id="CHEBI:18420"/>
    </ligand>
</feature>
<protein>
    <recommendedName>
        <fullName evidence="8">3-methyl-2-oxobutanoate hydroxymethyltransferase</fullName>
        <ecNumber evidence="8">2.1.2.11</ecNumber>
    </recommendedName>
    <alternativeName>
        <fullName evidence="8">Ketopantoate hydroxymethyltransferase</fullName>
        <shortName evidence="8">KPHMT</shortName>
    </alternativeName>
</protein>
<evidence type="ECO:0000256" key="6">
    <source>
        <dbReference type="ARBA" id="ARBA00022723"/>
    </source>
</evidence>
<evidence type="ECO:0000256" key="8">
    <source>
        <dbReference type="HAMAP-Rule" id="MF_00156"/>
    </source>
</evidence>
<feature type="binding site" evidence="8 10">
    <location>
        <begin position="44"/>
        <end position="45"/>
    </location>
    <ligand>
        <name>3-methyl-2-oxobutanoate</name>
        <dbReference type="ChEBI" id="CHEBI:11851"/>
    </ligand>
</feature>
<reference evidence="12 13" key="1">
    <citation type="submission" date="2016-10" db="EMBL/GenBank/DDBJ databases">
        <authorList>
            <person name="de Groot N.N."/>
        </authorList>
    </citation>
    <scope>NUCLEOTIDE SEQUENCE [LARGE SCALE GENOMIC DNA]</scope>
    <source>
        <strain evidence="12 13">CGMCC 1.7059</strain>
    </source>
</reference>
<evidence type="ECO:0000256" key="5">
    <source>
        <dbReference type="ARBA" id="ARBA00022679"/>
    </source>
</evidence>
<dbReference type="EMBL" id="FNNE01000005">
    <property type="protein sequence ID" value="SDW91606.1"/>
    <property type="molecule type" value="Genomic_DNA"/>
</dbReference>
<evidence type="ECO:0000256" key="4">
    <source>
        <dbReference type="ARBA" id="ARBA00022655"/>
    </source>
</evidence>
<comment type="subcellular location">
    <subcellularLocation>
        <location evidence="8">Cytoplasm</location>
    </subcellularLocation>
</comment>
<dbReference type="SUPFAM" id="SSF51621">
    <property type="entry name" value="Phosphoenolpyruvate/pyruvate domain"/>
    <property type="match status" value="1"/>
</dbReference>
<comment type="pathway">
    <text evidence="1 8">Cofactor biosynthesis; (R)-pantothenate biosynthesis; (R)-pantoate from 3-methyl-2-oxobutanoate: step 1/2.</text>
</comment>
<organism evidence="12 13">
    <name type="scientific">Marinobacter mobilis</name>
    <dbReference type="NCBI Taxonomy" id="488533"/>
    <lineage>
        <taxon>Bacteria</taxon>
        <taxon>Pseudomonadati</taxon>
        <taxon>Pseudomonadota</taxon>
        <taxon>Gammaproteobacteria</taxon>
        <taxon>Pseudomonadales</taxon>
        <taxon>Marinobacteraceae</taxon>
        <taxon>Marinobacter</taxon>
    </lineage>
</organism>
<dbReference type="GO" id="GO:0005737">
    <property type="term" value="C:cytoplasm"/>
    <property type="evidence" value="ECO:0007669"/>
    <property type="project" value="UniProtKB-SubCell"/>
</dbReference>
<feature type="active site" description="Proton acceptor" evidence="8 9">
    <location>
        <position position="180"/>
    </location>
</feature>
<dbReference type="GO" id="GO:0000287">
    <property type="term" value="F:magnesium ion binding"/>
    <property type="evidence" value="ECO:0007669"/>
    <property type="project" value="TreeGrafter"/>
</dbReference>
<dbReference type="Proteomes" id="UP000199675">
    <property type="component" value="Unassembled WGS sequence"/>
</dbReference>
<proteinExistence type="inferred from homology"/>
<feature type="binding site" evidence="8 10">
    <location>
        <position position="111"/>
    </location>
    <ligand>
        <name>3-methyl-2-oxobutanoate</name>
        <dbReference type="ChEBI" id="CHEBI:11851"/>
    </ligand>
</feature>
<evidence type="ECO:0000256" key="11">
    <source>
        <dbReference type="PIRSR" id="PIRSR000388-3"/>
    </source>
</evidence>
<keyword evidence="13" id="KW-1185">Reference proteome</keyword>
<evidence type="ECO:0000256" key="1">
    <source>
        <dbReference type="ARBA" id="ARBA00005033"/>
    </source>
</evidence>
<feature type="binding site" evidence="8 11">
    <location>
        <position position="113"/>
    </location>
    <ligand>
        <name>Mg(2+)</name>
        <dbReference type="ChEBI" id="CHEBI:18420"/>
    </ligand>
</feature>
<keyword evidence="6 8" id="KW-0479">Metal-binding</keyword>
<comment type="cofactor">
    <cofactor evidence="8 11">
        <name>Mg(2+)</name>
        <dbReference type="ChEBI" id="CHEBI:18420"/>
    </cofactor>
    <text evidence="8 11">Binds 1 Mg(2+) ion per subunit.</text>
</comment>
<dbReference type="PANTHER" id="PTHR20881:SF0">
    <property type="entry name" value="3-METHYL-2-OXOBUTANOATE HYDROXYMETHYLTRANSFERASE"/>
    <property type="match status" value="1"/>
</dbReference>